<dbReference type="GO" id="GO:0050821">
    <property type="term" value="P:protein stabilization"/>
    <property type="evidence" value="ECO:0007669"/>
    <property type="project" value="TreeGrafter"/>
</dbReference>
<dbReference type="GO" id="GO:0051082">
    <property type="term" value="F:unfolded protein binding"/>
    <property type="evidence" value="ECO:0007669"/>
    <property type="project" value="InterPro"/>
</dbReference>
<dbReference type="EMBL" id="ARYI01000005">
    <property type="protein sequence ID" value="KCZ95106.1"/>
    <property type="molecule type" value="Genomic_DNA"/>
</dbReference>
<evidence type="ECO:0000313" key="5">
    <source>
        <dbReference type="EMBL" id="KCZ95106.1"/>
    </source>
</evidence>
<evidence type="ECO:0000256" key="2">
    <source>
        <dbReference type="ARBA" id="ARBA00022729"/>
    </source>
</evidence>
<name>A0A059FX96_9PROT</name>
<proteinExistence type="inferred from homology"/>
<dbReference type="InterPro" id="IPR005632">
    <property type="entry name" value="Chaperone_Skp"/>
</dbReference>
<evidence type="ECO:0000256" key="1">
    <source>
        <dbReference type="ARBA" id="ARBA00009091"/>
    </source>
</evidence>
<feature type="chain" id="PRO_5001578375" evidence="4">
    <location>
        <begin position="28"/>
        <end position="198"/>
    </location>
</feature>
<comment type="caution">
    <text evidence="5">The sequence shown here is derived from an EMBL/GenBank/DDBJ whole genome shotgun (WGS) entry which is preliminary data.</text>
</comment>
<dbReference type="SMART" id="SM00935">
    <property type="entry name" value="OmpH"/>
    <property type="match status" value="1"/>
</dbReference>
<organism evidence="5 6">
    <name type="scientific">Hyphomonas hirschiana VP5</name>
    <dbReference type="NCBI Taxonomy" id="1280951"/>
    <lineage>
        <taxon>Bacteria</taxon>
        <taxon>Pseudomonadati</taxon>
        <taxon>Pseudomonadota</taxon>
        <taxon>Alphaproteobacteria</taxon>
        <taxon>Hyphomonadales</taxon>
        <taxon>Hyphomonadaceae</taxon>
        <taxon>Hyphomonas</taxon>
    </lineage>
</organism>
<dbReference type="PATRIC" id="fig|1280951.3.peg.1547"/>
<dbReference type="Proteomes" id="UP000025061">
    <property type="component" value="Unassembled WGS sequence"/>
</dbReference>
<sequence>MSIFRTFVAAVMLAAAVSLPAFQSAHAQGSVVMVIDDNKIFLDSKAGKDIQTKLQNIEKQINNEIEPTRKSLETEIQALQPKLEGKTREAIAADTALVNELAAFQKKNNELNQKRAVAEREYAMTAEKAIIDFNNALDPVLTEVIREKGAQVVLLKSQVVFSADAIDGTASVIQKLDAKTTAIAVTRQKLPAAPQGGN</sequence>
<dbReference type="RefSeq" id="WP_011646781.1">
    <property type="nucleotide sequence ID" value="NZ_ARYI01000005.1"/>
</dbReference>
<comment type="similarity">
    <text evidence="1">Belongs to the Skp family.</text>
</comment>
<feature type="coiled-coil region" evidence="3">
    <location>
        <begin position="101"/>
        <end position="128"/>
    </location>
</feature>
<dbReference type="GO" id="GO:0005829">
    <property type="term" value="C:cytosol"/>
    <property type="evidence" value="ECO:0007669"/>
    <property type="project" value="TreeGrafter"/>
</dbReference>
<dbReference type="PANTHER" id="PTHR35089">
    <property type="entry name" value="CHAPERONE PROTEIN SKP"/>
    <property type="match status" value="1"/>
</dbReference>
<dbReference type="OrthoDB" id="7629068at2"/>
<feature type="signal peptide" evidence="4">
    <location>
        <begin position="1"/>
        <end position="27"/>
    </location>
</feature>
<dbReference type="PANTHER" id="PTHR35089:SF1">
    <property type="entry name" value="CHAPERONE PROTEIN SKP"/>
    <property type="match status" value="1"/>
</dbReference>
<evidence type="ECO:0000313" key="6">
    <source>
        <dbReference type="Proteomes" id="UP000025061"/>
    </source>
</evidence>
<gene>
    <name evidence="5" type="ORF">HHI_07652</name>
</gene>
<protein>
    <submittedName>
        <fullName evidence="5">Outer membrane chaperone Skp</fullName>
    </submittedName>
</protein>
<evidence type="ECO:0000256" key="3">
    <source>
        <dbReference type="SAM" id="Coils"/>
    </source>
</evidence>
<keyword evidence="2 4" id="KW-0732">Signal</keyword>
<dbReference type="SUPFAM" id="SSF111384">
    <property type="entry name" value="OmpH-like"/>
    <property type="match status" value="1"/>
</dbReference>
<dbReference type="Pfam" id="PF03938">
    <property type="entry name" value="OmpH"/>
    <property type="match status" value="1"/>
</dbReference>
<accession>A0A059FX96</accession>
<reference evidence="5 6" key="1">
    <citation type="submission" date="2013-04" db="EMBL/GenBank/DDBJ databases">
        <title>Hyphomonas hirschiana VP5 Genome Sequencing.</title>
        <authorList>
            <person name="Lai Q."/>
            <person name="Shao Z."/>
        </authorList>
    </citation>
    <scope>NUCLEOTIDE SEQUENCE [LARGE SCALE GENOMIC DNA]</scope>
    <source>
        <strain evidence="5 6">VP5</strain>
    </source>
</reference>
<dbReference type="AlphaFoldDB" id="A0A059FX96"/>
<dbReference type="Gene3D" id="3.30.910.20">
    <property type="entry name" value="Skp domain"/>
    <property type="match status" value="1"/>
</dbReference>
<evidence type="ECO:0000256" key="4">
    <source>
        <dbReference type="SAM" id="SignalP"/>
    </source>
</evidence>
<keyword evidence="6" id="KW-1185">Reference proteome</keyword>
<keyword evidence="3" id="KW-0175">Coiled coil</keyword>
<dbReference type="InterPro" id="IPR024930">
    <property type="entry name" value="Skp_dom_sf"/>
</dbReference>